<dbReference type="SUPFAM" id="SSF53098">
    <property type="entry name" value="Ribonuclease H-like"/>
    <property type="match status" value="1"/>
</dbReference>
<evidence type="ECO:0000313" key="3">
    <source>
        <dbReference type="EMBL" id="KAB0796049.1"/>
    </source>
</evidence>
<dbReference type="GO" id="GO:0042575">
    <property type="term" value="C:DNA polymerase complex"/>
    <property type="evidence" value="ECO:0007669"/>
    <property type="project" value="UniProtKB-ARBA"/>
</dbReference>
<accession>A0A5N4AFH2</accession>
<dbReference type="SMART" id="SM00343">
    <property type="entry name" value="ZnF_C2HC"/>
    <property type="match status" value="2"/>
</dbReference>
<dbReference type="Proteomes" id="UP000327044">
    <property type="component" value="Unassembled WGS sequence"/>
</dbReference>
<dbReference type="Pfam" id="PF00078">
    <property type="entry name" value="RVT_1"/>
    <property type="match status" value="1"/>
</dbReference>
<dbReference type="InParanoid" id="A0A5N4AFH2"/>
<dbReference type="GO" id="GO:0071897">
    <property type="term" value="P:DNA biosynthetic process"/>
    <property type="evidence" value="ECO:0007669"/>
    <property type="project" value="UniProtKB-ARBA"/>
</dbReference>
<dbReference type="Gene3D" id="3.10.10.10">
    <property type="entry name" value="HIV Type 1 Reverse Transcriptase, subunit A, domain 1"/>
    <property type="match status" value="1"/>
</dbReference>
<name>A0A5N4AFH2_PHOPY</name>
<dbReference type="InterPro" id="IPR000477">
    <property type="entry name" value="RT_dom"/>
</dbReference>
<dbReference type="InterPro" id="IPR008042">
    <property type="entry name" value="Retrotrans_Pao"/>
</dbReference>
<dbReference type="InterPro" id="IPR043502">
    <property type="entry name" value="DNA/RNA_pol_sf"/>
</dbReference>
<dbReference type="Pfam" id="PF05380">
    <property type="entry name" value="Peptidase_A17"/>
    <property type="match status" value="1"/>
</dbReference>
<organism evidence="3 4">
    <name type="scientific">Photinus pyralis</name>
    <name type="common">Common eastern firefly</name>
    <name type="synonym">Lampyris pyralis</name>
    <dbReference type="NCBI Taxonomy" id="7054"/>
    <lineage>
        <taxon>Eukaryota</taxon>
        <taxon>Metazoa</taxon>
        <taxon>Ecdysozoa</taxon>
        <taxon>Arthropoda</taxon>
        <taxon>Hexapoda</taxon>
        <taxon>Insecta</taxon>
        <taxon>Pterygota</taxon>
        <taxon>Neoptera</taxon>
        <taxon>Endopterygota</taxon>
        <taxon>Coleoptera</taxon>
        <taxon>Polyphaga</taxon>
        <taxon>Elateriformia</taxon>
        <taxon>Elateroidea</taxon>
        <taxon>Lampyridae</taxon>
        <taxon>Lampyrinae</taxon>
        <taxon>Photinus</taxon>
    </lineage>
</organism>
<dbReference type="PROSITE" id="PS50994">
    <property type="entry name" value="INTEGRASE"/>
    <property type="match status" value="1"/>
</dbReference>
<dbReference type="InterPro" id="IPR005312">
    <property type="entry name" value="DUF1759"/>
</dbReference>
<gene>
    <name evidence="3" type="ORF">PPYR_10110</name>
</gene>
<dbReference type="GO" id="GO:0008270">
    <property type="term" value="F:zinc ion binding"/>
    <property type="evidence" value="ECO:0007669"/>
    <property type="project" value="InterPro"/>
</dbReference>
<dbReference type="GO" id="GO:0015074">
    <property type="term" value="P:DNA integration"/>
    <property type="evidence" value="ECO:0007669"/>
    <property type="project" value="InterPro"/>
</dbReference>
<dbReference type="PANTHER" id="PTHR47331:SF1">
    <property type="entry name" value="GAG-LIKE PROTEIN"/>
    <property type="match status" value="1"/>
</dbReference>
<keyword evidence="4" id="KW-1185">Reference proteome</keyword>
<dbReference type="EMBL" id="VVIM01000007">
    <property type="protein sequence ID" value="KAB0796049.1"/>
    <property type="molecule type" value="Genomic_DNA"/>
</dbReference>
<evidence type="ECO:0000313" key="4">
    <source>
        <dbReference type="Proteomes" id="UP000327044"/>
    </source>
</evidence>
<dbReference type="InterPro" id="IPR036397">
    <property type="entry name" value="RNaseH_sf"/>
</dbReference>
<dbReference type="GO" id="GO:0003676">
    <property type="term" value="F:nucleic acid binding"/>
    <property type="evidence" value="ECO:0007669"/>
    <property type="project" value="InterPro"/>
</dbReference>
<dbReference type="SUPFAM" id="SSF56672">
    <property type="entry name" value="DNA/RNA polymerases"/>
    <property type="match status" value="1"/>
</dbReference>
<dbReference type="Gene3D" id="2.40.70.10">
    <property type="entry name" value="Acid Proteases"/>
    <property type="match status" value="1"/>
</dbReference>
<evidence type="ECO:0000256" key="1">
    <source>
        <dbReference type="SAM" id="MobiDB-lite"/>
    </source>
</evidence>
<dbReference type="InterPro" id="IPR043128">
    <property type="entry name" value="Rev_trsase/Diguanyl_cyclase"/>
</dbReference>
<dbReference type="InterPro" id="IPR012337">
    <property type="entry name" value="RNaseH-like_sf"/>
</dbReference>
<dbReference type="InterPro" id="IPR001878">
    <property type="entry name" value="Znf_CCHC"/>
</dbReference>
<dbReference type="Pfam" id="PF03564">
    <property type="entry name" value="DUF1759"/>
    <property type="match status" value="1"/>
</dbReference>
<dbReference type="Gene3D" id="3.30.420.10">
    <property type="entry name" value="Ribonuclease H-like superfamily/Ribonuclease H"/>
    <property type="match status" value="1"/>
</dbReference>
<dbReference type="CDD" id="cd00303">
    <property type="entry name" value="retropepsin_like"/>
    <property type="match status" value="1"/>
</dbReference>
<dbReference type="InterPro" id="IPR040676">
    <property type="entry name" value="DUF5641"/>
</dbReference>
<protein>
    <recommendedName>
        <fullName evidence="2">Integrase catalytic domain-containing protein</fullName>
    </recommendedName>
</protein>
<dbReference type="InterPro" id="IPR041588">
    <property type="entry name" value="Integrase_H2C2"/>
</dbReference>
<dbReference type="InterPro" id="IPR021109">
    <property type="entry name" value="Peptidase_aspartic_dom_sf"/>
</dbReference>
<proteinExistence type="predicted"/>
<dbReference type="PANTHER" id="PTHR47331">
    <property type="entry name" value="PHD-TYPE DOMAIN-CONTAINING PROTEIN"/>
    <property type="match status" value="1"/>
</dbReference>
<dbReference type="Pfam" id="PF18701">
    <property type="entry name" value="DUF5641"/>
    <property type="match status" value="1"/>
</dbReference>
<dbReference type="SUPFAM" id="SSF50630">
    <property type="entry name" value="Acid proteases"/>
    <property type="match status" value="1"/>
</dbReference>
<feature type="domain" description="Integrase catalytic" evidence="2">
    <location>
        <begin position="1468"/>
        <end position="1659"/>
    </location>
</feature>
<reference evidence="3 4" key="1">
    <citation type="journal article" date="2018" name="Elife">
        <title>Firefly genomes illuminate parallel origins of bioluminescence in beetles.</title>
        <authorList>
            <person name="Fallon T.R."/>
            <person name="Lower S.E."/>
            <person name="Chang C.H."/>
            <person name="Bessho-Uehara M."/>
            <person name="Martin G.J."/>
            <person name="Bewick A.J."/>
            <person name="Behringer M."/>
            <person name="Debat H.J."/>
            <person name="Wong I."/>
            <person name="Day J.C."/>
            <person name="Suvorov A."/>
            <person name="Silva C.J."/>
            <person name="Stanger-Hall K.F."/>
            <person name="Hall D.W."/>
            <person name="Schmitz R.J."/>
            <person name="Nelson D.R."/>
            <person name="Lewis S.M."/>
            <person name="Shigenobu S."/>
            <person name="Bybee S.M."/>
            <person name="Larracuente A.M."/>
            <person name="Oba Y."/>
            <person name="Weng J.K."/>
        </authorList>
    </citation>
    <scope>NUCLEOTIDE SEQUENCE [LARGE SCALE GENOMIC DNA]</scope>
    <source>
        <strain evidence="3">1611_PpyrPB1</strain>
        <tissue evidence="3">Whole body</tissue>
    </source>
</reference>
<dbReference type="InterPro" id="IPR001584">
    <property type="entry name" value="Integrase_cat-core"/>
</dbReference>
<dbReference type="Gene3D" id="3.30.70.270">
    <property type="match status" value="1"/>
</dbReference>
<dbReference type="CDD" id="cd01644">
    <property type="entry name" value="RT_pepA17"/>
    <property type="match status" value="1"/>
</dbReference>
<feature type="region of interest" description="Disordered" evidence="1">
    <location>
        <begin position="293"/>
        <end position="314"/>
    </location>
</feature>
<dbReference type="Pfam" id="PF17921">
    <property type="entry name" value="Integrase_H2C2"/>
    <property type="match status" value="1"/>
</dbReference>
<evidence type="ECO:0000259" key="2">
    <source>
        <dbReference type="PROSITE" id="PS50994"/>
    </source>
</evidence>
<comment type="caution">
    <text evidence="3">The sequence shown here is derived from an EMBL/GenBank/DDBJ whole genome shotgun (WGS) entry which is preliminary data.</text>
</comment>
<sequence length="1775" mass="200868">MSLNRMEQRRKVAVTRISETYTLAIKSQTDSSQHNLFKIKYDSLEEVYTSFNELHNEVIGLIDEKEFEAQDVIRKSTDEFYFKTKEIFNKLFPSKENHSLVSINSQDEKIKLPKITIPVFDGTMLKWPTFYDLFSALVHNNSSLANIHKFQYLISFVQGEPLNLIKSIQTTDANYLIAFNTLVNRYQNKRILAASYWHEIYNVPSMKTSSYKDLRNLLDVFTENLSALQVLEFPVQHWCFILFNLLLQKLDSATRTAFEVKYTEKDIPTYKDLKEFLEKQCKALESVQFVTSQSNSSSPGKFSKPSNSVKPSFSKTPVTSALLVNQNAPPKNLPLKNNSNQNQAARNNSQNCKLCNQMAHPLAQCPEFISKTPSERFSFVKQNRVCINCLRYNHLLKDCTSSFNCRVCRYRHHTMMHLPQTVETNRTNAQSDAFINSSSHSINAQSSPQPSKTNANISAQSLHNQSNLSSVQASTSQPENQVQNYCTSLANAFTQSTVLLSTTRVEILDSKGNYQIVRVVLDSGSQANFISQKCLSQLGLTKKRFSIPVQGLNGARACTNGVASCSIRPVGQTQPTFCFDVLVLPNLCTEMPSHIINTNSWSHISNLKLGDDRFHIPAPVDLLLGAEAFAHILKEGRVLGQPGQPTALETVFGWVLLGKTQEVLTPSVHLQTYFSSFDSSLDSDIRKFWELEAIAAKPQIAPEEEKCEEIYRKTVSRDPSGRFIVSLPFRHSEPDLGDTFTMAYRSFKSLETRLIKNPELYNLYSEFMRNYLENGHMTLIASDEPKPIHSCYLPHHGVIKVEKTTSKVRVVFNASAKGSKGISLNDTLLPGPKLQADLSGILVKFRVFPIIFLADIKQMYLQIQLTPEHRDYQRLIWRFNPNDPIKQYRLNTVTFGVTSSPYLAIRTLKELAKQERSKYPNAADILLNNTFMDDICAGSDSLESALALQKEIIALLKAGGFELRKWASNHFKLLSSLAAADCQVPVSFDREVSSNIKVLGLLYNPSVDKFSFSHSPSNKPPTKRNILSEIARIFDPLGFLSPVTFLAKHIMQRLWISGIGWDEIPAKPICDIWVQFKLELPRLSQISLPRFIFAEKLQRCQLLGFCDASEKGYACAVYLRIELPNDTVKSSLIIAKSRVAPLKTVSLPRLELLGAALLAELLKFIIDLLSKLISINEVLAFTDSQVVLAWLSSSPHKWKTFVANRVSQVQETIPTVPWYHISSGENPVDCASRGLTPSNLINHPLWFQGPPWILLPRAEWDLVPMDGSNLGKSVALSEQKTCTFAVTLDPNPLDCLVTKFSSILKIQHIIGYVLRFTSNTKAKSRDHWGVLTEIENQNALRILIRHVQSCSFSDVISQLRTQALIPKPFRKLAVFLDADGCLRVGGRLKHSDLSFDAKHPYLLPRNHRLTHLLIENMHRKHLHVGLNTVHYLLRQQFWILSARRAIQKVLSQCVKCFRVKPKTFTPLMGDLPSFRICQLKCFSQVALDYAGPLKITMGRHRGAKVMKAYVCIFVCCTTKAIHIELVSDLTSDAFIAAFRRFVARRGKCTNIFSDCGTNFVGARNQLEKLSQFASESLQIRWHFNPPGAPHFNGLAEAGVKSVKSHLVRVIGQQLLTFEEMSTLLTQIESLLNSRPLCAQSSDPNDLVPLTPGHFLTLEPLNSCPDENLENLKLNTLSRWQLIQRLQSDFWRRWKLEYLNTLQQRTKWTDPSVKIQLNTLVLIKDDTKPPLHWALGRIVELHSGPDGQTRVVTVRTQNGLFKRPVIKLCPLPTQDQ</sequence>